<dbReference type="AlphaFoldDB" id="A0A1I7WPD7"/>
<evidence type="ECO:0000313" key="1">
    <source>
        <dbReference type="Proteomes" id="UP000095283"/>
    </source>
</evidence>
<dbReference type="Pfam" id="PF09808">
    <property type="entry name" value="SNAPC1"/>
    <property type="match status" value="1"/>
</dbReference>
<reference evidence="2" key="1">
    <citation type="submission" date="2016-11" db="UniProtKB">
        <authorList>
            <consortium name="WormBaseParasite"/>
        </authorList>
    </citation>
    <scope>IDENTIFICATION</scope>
</reference>
<proteinExistence type="predicted"/>
<keyword evidence="1" id="KW-1185">Reference proteome</keyword>
<dbReference type="Proteomes" id="UP000095283">
    <property type="component" value="Unplaced"/>
</dbReference>
<name>A0A1I7WPD7_HETBA</name>
<dbReference type="WBParaSite" id="Hba_07006">
    <property type="protein sequence ID" value="Hba_07006"/>
    <property type="gene ID" value="Hba_07006"/>
</dbReference>
<dbReference type="InterPro" id="IPR019188">
    <property type="entry name" value="SNAPC1"/>
</dbReference>
<organism evidence="1 2">
    <name type="scientific">Heterorhabditis bacteriophora</name>
    <name type="common">Entomopathogenic nematode worm</name>
    <dbReference type="NCBI Taxonomy" id="37862"/>
    <lineage>
        <taxon>Eukaryota</taxon>
        <taxon>Metazoa</taxon>
        <taxon>Ecdysozoa</taxon>
        <taxon>Nematoda</taxon>
        <taxon>Chromadorea</taxon>
        <taxon>Rhabditida</taxon>
        <taxon>Rhabditina</taxon>
        <taxon>Rhabditomorpha</taxon>
        <taxon>Strongyloidea</taxon>
        <taxon>Heterorhabditidae</taxon>
        <taxon>Heterorhabditis</taxon>
    </lineage>
</organism>
<sequence>MKGYGSSLAPVHAGIKYDLEQLLMKFKETDSYRFRSFSEVFRSMEMNLIFAGRQSAAELIESIIDDALLKVSVHFILLTLNCKNCKYIDNFTEACELVKSDKECTNYMLKSNEKGPKRRKGAINDSANQRFFFCLIVQVLIPITIIF</sequence>
<protein>
    <submittedName>
        <fullName evidence="2">DUF4371 domain-containing protein</fullName>
    </submittedName>
</protein>
<accession>A0A1I7WPD7</accession>
<evidence type="ECO:0000313" key="2">
    <source>
        <dbReference type="WBParaSite" id="Hba_07006"/>
    </source>
</evidence>